<organism evidence="1">
    <name type="scientific">viral metagenome</name>
    <dbReference type="NCBI Taxonomy" id="1070528"/>
    <lineage>
        <taxon>unclassified sequences</taxon>
        <taxon>metagenomes</taxon>
        <taxon>organismal metagenomes</taxon>
    </lineage>
</organism>
<protein>
    <submittedName>
        <fullName evidence="1">Uncharacterized protein</fullName>
    </submittedName>
</protein>
<evidence type="ECO:0000313" key="1">
    <source>
        <dbReference type="EMBL" id="QHU27287.1"/>
    </source>
</evidence>
<dbReference type="EMBL" id="MN740453">
    <property type="protein sequence ID" value="QHU27287.1"/>
    <property type="molecule type" value="Genomic_DNA"/>
</dbReference>
<proteinExistence type="predicted"/>
<name>A0A6C0LA31_9ZZZZ</name>
<dbReference type="AlphaFoldDB" id="A0A6C0LA31"/>
<accession>A0A6C0LA31</accession>
<reference evidence="1" key="1">
    <citation type="journal article" date="2020" name="Nature">
        <title>Giant virus diversity and host interactions through global metagenomics.</title>
        <authorList>
            <person name="Schulz F."/>
            <person name="Roux S."/>
            <person name="Paez-Espino D."/>
            <person name="Jungbluth S."/>
            <person name="Walsh D.A."/>
            <person name="Denef V.J."/>
            <person name="McMahon K.D."/>
            <person name="Konstantinidis K.T."/>
            <person name="Eloe-Fadrosh E.A."/>
            <person name="Kyrpides N.C."/>
            <person name="Woyke T."/>
        </authorList>
    </citation>
    <scope>NUCLEOTIDE SEQUENCE</scope>
    <source>
        <strain evidence="1">GVMAG-M-3300027763-16</strain>
    </source>
</reference>
<sequence>MNSTIDANSKFAYHTLSNAEFSAAFVRIVNNDFTYQYKYHLFIRYGDKVYMEVKDVSEVVISYAELQQDRNLKYYYDLSLQLTNDKSMVVQDLLYSSEYNEYQLYNEVRFWSTNTALIENDIHNNTLMVISYNDNCYYRINPYDLVNMEYTSREDLHNFRTAYMANYEAEDMWNIYYNLAIEHQTDLIQNKFEEIL</sequence>